<name>A0A1H9W3Q6_9SPHI</name>
<feature type="non-terminal residue" evidence="1">
    <location>
        <position position="25"/>
    </location>
</feature>
<accession>A0A1H9W3Q6</accession>
<organism evidence="1 2">
    <name type="scientific">Pedobacter rhizosphaerae</name>
    <dbReference type="NCBI Taxonomy" id="390241"/>
    <lineage>
        <taxon>Bacteria</taxon>
        <taxon>Pseudomonadati</taxon>
        <taxon>Bacteroidota</taxon>
        <taxon>Sphingobacteriia</taxon>
        <taxon>Sphingobacteriales</taxon>
        <taxon>Sphingobacteriaceae</taxon>
        <taxon>Pedobacter</taxon>
    </lineage>
</organism>
<dbReference type="Proteomes" id="UP000199572">
    <property type="component" value="Unassembled WGS sequence"/>
</dbReference>
<gene>
    <name evidence="1" type="ORF">SAMN04488023_15623</name>
</gene>
<sequence>MDFGNYAIHIQSFHHSKLNHYIKLV</sequence>
<evidence type="ECO:0000313" key="2">
    <source>
        <dbReference type="Proteomes" id="UP000199572"/>
    </source>
</evidence>
<dbReference type="EMBL" id="FOGG01000056">
    <property type="protein sequence ID" value="SES28133.1"/>
    <property type="molecule type" value="Genomic_DNA"/>
</dbReference>
<dbReference type="AlphaFoldDB" id="A0A1H9W3Q6"/>
<protein>
    <submittedName>
        <fullName evidence="1">Uncharacterized protein</fullName>
    </submittedName>
</protein>
<evidence type="ECO:0000313" key="1">
    <source>
        <dbReference type="EMBL" id="SES28133.1"/>
    </source>
</evidence>
<proteinExistence type="predicted"/>
<keyword evidence="2" id="KW-1185">Reference proteome</keyword>
<reference evidence="1 2" key="1">
    <citation type="submission" date="2016-10" db="EMBL/GenBank/DDBJ databases">
        <authorList>
            <person name="de Groot N.N."/>
        </authorList>
    </citation>
    <scope>NUCLEOTIDE SEQUENCE [LARGE SCALE GENOMIC DNA]</scope>
    <source>
        <strain evidence="1 2">DSM 18610</strain>
    </source>
</reference>